<sequence length="479" mass="54168">MDIAHELTVPVLVAMVVALHGPDPRDDDFLNFASGINLPADLNTYHPFCRALDAIASLCVSRPREQGFSVGFQIDQRNSQLLASIADSQEVEQDTIDYLANLWAVLRKHSDWHAGNRPKSVYCSGVSSGIPQSQGATALSRELVELVYVFTRDRHMNRWHKWWDPVDGHGLLGFARKFQQKKGRYLEGTNRKFELLLCSLRIVVNCLREDRVDWGKVLGHMGLATDLSDGLLKGGDRGWCENLARDIAADTETPPFPVRRALEKLTSHHRHIRALISFSHSSRLRLAFSLRMSIYAVPPPNPPGYIHLPITTSSWQAHLEKVSADHGFHLCTHLAESLINSLLSNHNSPSVPHLVHSECALIAHYNHLRTSPGRYVPAFKYIGMSKPPCRPCYIWLSAFNNRRNGPRFCTRGTSGKWNFPWTPPVVEGLEATLVEQECVAYLRYKGVLISESPESMWEEDEEERAEQARWAEEALNEPF</sequence>
<dbReference type="EMBL" id="JBBBZM010000113">
    <property type="protein sequence ID" value="KAL0633812.1"/>
    <property type="molecule type" value="Genomic_DNA"/>
</dbReference>
<dbReference type="Pfam" id="PF14441">
    <property type="entry name" value="OTT_1508_deam"/>
    <property type="match status" value="1"/>
</dbReference>
<name>A0ABR3GCX1_9PEZI</name>
<reference evidence="2 3" key="1">
    <citation type="submission" date="2024-02" db="EMBL/GenBank/DDBJ databases">
        <title>Discinaceae phylogenomics.</title>
        <authorList>
            <person name="Dirks A.C."/>
            <person name="James T.Y."/>
        </authorList>
    </citation>
    <scope>NUCLEOTIDE SEQUENCE [LARGE SCALE GENOMIC DNA]</scope>
    <source>
        <strain evidence="2 3">ACD0624</strain>
    </source>
</reference>
<accession>A0ABR3GCX1</accession>
<gene>
    <name evidence="2" type="ORF">Q9L58_007295</name>
</gene>
<dbReference type="Proteomes" id="UP001447188">
    <property type="component" value="Unassembled WGS sequence"/>
</dbReference>
<evidence type="ECO:0000313" key="2">
    <source>
        <dbReference type="EMBL" id="KAL0633812.1"/>
    </source>
</evidence>
<feature type="region of interest" description="Disordered" evidence="1">
    <location>
        <begin position="455"/>
        <end position="479"/>
    </location>
</feature>
<evidence type="ECO:0000313" key="3">
    <source>
        <dbReference type="Proteomes" id="UP001447188"/>
    </source>
</evidence>
<proteinExistence type="predicted"/>
<organism evidence="2 3">
    <name type="scientific">Discina gigas</name>
    <dbReference type="NCBI Taxonomy" id="1032678"/>
    <lineage>
        <taxon>Eukaryota</taxon>
        <taxon>Fungi</taxon>
        <taxon>Dikarya</taxon>
        <taxon>Ascomycota</taxon>
        <taxon>Pezizomycotina</taxon>
        <taxon>Pezizomycetes</taxon>
        <taxon>Pezizales</taxon>
        <taxon>Discinaceae</taxon>
        <taxon>Discina</taxon>
    </lineage>
</organism>
<keyword evidence="3" id="KW-1185">Reference proteome</keyword>
<comment type="caution">
    <text evidence="2">The sequence shown here is derived from an EMBL/GenBank/DDBJ whole genome shotgun (WGS) entry which is preliminary data.</text>
</comment>
<dbReference type="InterPro" id="IPR027796">
    <property type="entry name" value="OTT_1508_deam-like"/>
</dbReference>
<protein>
    <submittedName>
        <fullName evidence="2">Uncharacterized protein</fullName>
    </submittedName>
</protein>
<evidence type="ECO:0000256" key="1">
    <source>
        <dbReference type="SAM" id="MobiDB-lite"/>
    </source>
</evidence>